<organism evidence="2 3">
    <name type="scientific">Rhizobium aethiopicum</name>
    <dbReference type="NCBI Taxonomy" id="1138170"/>
    <lineage>
        <taxon>Bacteria</taxon>
        <taxon>Pseudomonadati</taxon>
        <taxon>Pseudomonadota</taxon>
        <taxon>Alphaproteobacteria</taxon>
        <taxon>Hyphomicrobiales</taxon>
        <taxon>Rhizobiaceae</taxon>
        <taxon>Rhizobium/Agrobacterium group</taxon>
        <taxon>Rhizobium</taxon>
    </lineage>
</organism>
<protein>
    <submittedName>
        <fullName evidence="2">Uncharacterized protein</fullName>
    </submittedName>
</protein>
<gene>
    <name evidence="2" type="ORF">GA0061105_1327</name>
</gene>
<proteinExistence type="predicted"/>
<evidence type="ECO:0000313" key="3">
    <source>
        <dbReference type="Proteomes" id="UP000198723"/>
    </source>
</evidence>
<name>A0A1C3YCJ1_9HYPH</name>
<dbReference type="RefSeq" id="WP_208601717.1">
    <property type="nucleotide sequence ID" value="NZ_FMAJ01000032.1"/>
</dbReference>
<accession>A0A1C3YCJ1</accession>
<feature type="region of interest" description="Disordered" evidence="1">
    <location>
        <begin position="233"/>
        <end position="261"/>
    </location>
</feature>
<reference evidence="2 3" key="1">
    <citation type="submission" date="2016-08" db="EMBL/GenBank/DDBJ databases">
        <authorList>
            <person name="Seilhamer J.J."/>
        </authorList>
    </citation>
    <scope>NUCLEOTIDE SEQUENCE [LARGE SCALE GENOMIC DNA]</scope>
    <source>
        <strain evidence="2 3">HBR26</strain>
    </source>
</reference>
<dbReference type="Proteomes" id="UP000198723">
    <property type="component" value="Unassembled WGS sequence"/>
</dbReference>
<dbReference type="AlphaFoldDB" id="A0A1C3YCJ1"/>
<sequence length="359" mass="38202">MAVSVAFTKSSVIFRRAYRLVVPLIATSFFASCTATTPVAVEPTLSASDVAKKSMDRRSIMDSLRADAEYAYGGTPNWYDVTLAGYNYVDDRCSAYFDSLFKLNRQREAAKSGISAFGQTTNAILGVTGATQLSMTVVAQAFGLASNLTDVVAGTYLYELPPATTKKFVGELARAYRDGTARQKGSIDSAPAAYGYIRGYLDLCLPATIEGELVEHVGSAVAVANPTASGSGVDLRIASDGNRSPPRSFERPPSVTAPLPRTRAPTRLTAEDGVSPVAWSKIQTYLCVAPPDGSLGATTRMAIRDFYKGRGDNRPDVLSAGGINETDIRLLKEKSELSPGKTCAERGVADAYSVGNLSR</sequence>
<feature type="compositionally biased region" description="Low complexity" evidence="1">
    <location>
        <begin position="243"/>
        <end position="254"/>
    </location>
</feature>
<dbReference type="EMBL" id="FMAJ01000032">
    <property type="protein sequence ID" value="SCB62099.1"/>
    <property type="molecule type" value="Genomic_DNA"/>
</dbReference>
<evidence type="ECO:0000313" key="2">
    <source>
        <dbReference type="EMBL" id="SCB62099.1"/>
    </source>
</evidence>
<evidence type="ECO:0000256" key="1">
    <source>
        <dbReference type="SAM" id="MobiDB-lite"/>
    </source>
</evidence>